<sequence>MVRIAAVGDLHARPGTAARLRPEYQRVAEVADLLLLAGDLTQDGGTDSAAEVCDLFGGLDLPVIAVLGNHDYARGEETTFTEMLTDAGVTVLEGTATVVDTAQGRVGIAGVKGFGGGFAGRTIAKHCEPEMKVFGRHGAATAQALGHALDDLDVDLHVALTHYAPTRTTLVGEPLELYPFLGSHLLGAAIDGEPVSWPEQENRTEGLPLTGMAPSERRQVKLALHGHAHYGTEAGATPAGTEVRNVAAPVIGAPFAVYRLPEVIRIG</sequence>
<dbReference type="PANTHER" id="PTHR31302">
    <property type="entry name" value="TRANSMEMBRANE PROTEIN WITH METALLOPHOSPHOESTERASE DOMAIN-RELATED"/>
    <property type="match status" value="1"/>
</dbReference>
<dbReference type="GO" id="GO:0016020">
    <property type="term" value="C:membrane"/>
    <property type="evidence" value="ECO:0007669"/>
    <property type="project" value="GOC"/>
</dbReference>
<dbReference type="EMBL" id="FAOZ01000007">
    <property type="protein sequence ID" value="CUU56405.1"/>
    <property type="molecule type" value="Genomic_DNA"/>
</dbReference>
<evidence type="ECO:0000313" key="4">
    <source>
        <dbReference type="EMBL" id="CUU56405.1"/>
    </source>
</evidence>
<protein>
    <submittedName>
        <fullName evidence="4">Calcineurin-like phosphoesterase</fullName>
    </submittedName>
</protein>
<keyword evidence="1" id="KW-0479">Metal-binding</keyword>
<dbReference type="InterPro" id="IPR029052">
    <property type="entry name" value="Metallo-depent_PP-like"/>
</dbReference>
<evidence type="ECO:0000313" key="5">
    <source>
        <dbReference type="Proteomes" id="UP000198802"/>
    </source>
</evidence>
<dbReference type="RefSeq" id="WP_091276556.1">
    <property type="nucleotide sequence ID" value="NZ_FAOZ01000007.1"/>
</dbReference>
<dbReference type="InterPro" id="IPR016538">
    <property type="entry name" value="UCP008292"/>
</dbReference>
<dbReference type="PIRSF" id="PIRSF008292">
    <property type="entry name" value="UCP008292"/>
    <property type="match status" value="1"/>
</dbReference>
<dbReference type="GO" id="GO:0008758">
    <property type="term" value="F:UDP-2,3-diacylglucosamine hydrolase activity"/>
    <property type="evidence" value="ECO:0007669"/>
    <property type="project" value="TreeGrafter"/>
</dbReference>
<organism evidence="4 5">
    <name type="scientific">Parafrankia irregularis</name>
    <dbReference type="NCBI Taxonomy" id="795642"/>
    <lineage>
        <taxon>Bacteria</taxon>
        <taxon>Bacillati</taxon>
        <taxon>Actinomycetota</taxon>
        <taxon>Actinomycetes</taxon>
        <taxon>Frankiales</taxon>
        <taxon>Frankiaceae</taxon>
        <taxon>Parafrankia</taxon>
    </lineage>
</organism>
<dbReference type="GO" id="GO:0046872">
    <property type="term" value="F:metal ion binding"/>
    <property type="evidence" value="ECO:0007669"/>
    <property type="project" value="UniProtKB-KW"/>
</dbReference>
<dbReference type="Gene3D" id="3.60.21.10">
    <property type="match status" value="1"/>
</dbReference>
<dbReference type="InterPro" id="IPR004843">
    <property type="entry name" value="Calcineurin-like_PHP"/>
</dbReference>
<proteinExistence type="predicted"/>
<dbReference type="InterPro" id="IPR051158">
    <property type="entry name" value="Metallophosphoesterase_sf"/>
</dbReference>
<dbReference type="PANTHER" id="PTHR31302:SF31">
    <property type="entry name" value="PHOSPHODIESTERASE YAEI"/>
    <property type="match status" value="1"/>
</dbReference>
<dbReference type="SUPFAM" id="SSF56300">
    <property type="entry name" value="Metallo-dependent phosphatases"/>
    <property type="match status" value="1"/>
</dbReference>
<keyword evidence="2" id="KW-0378">Hydrolase</keyword>
<keyword evidence="5" id="KW-1185">Reference proteome</keyword>
<gene>
    <name evidence="4" type="ORF">Ga0074812_107289</name>
</gene>
<dbReference type="GO" id="GO:0009245">
    <property type="term" value="P:lipid A biosynthetic process"/>
    <property type="evidence" value="ECO:0007669"/>
    <property type="project" value="TreeGrafter"/>
</dbReference>
<accession>A0A0S4QL74</accession>
<reference evidence="5" key="1">
    <citation type="submission" date="2015-11" db="EMBL/GenBank/DDBJ databases">
        <authorList>
            <person name="Varghese N."/>
        </authorList>
    </citation>
    <scope>NUCLEOTIDE SEQUENCE [LARGE SCALE GENOMIC DNA]</scope>
    <source>
        <strain evidence="5">DSM 45899</strain>
    </source>
</reference>
<evidence type="ECO:0000259" key="3">
    <source>
        <dbReference type="Pfam" id="PF00149"/>
    </source>
</evidence>
<evidence type="ECO:0000256" key="2">
    <source>
        <dbReference type="ARBA" id="ARBA00022801"/>
    </source>
</evidence>
<dbReference type="Pfam" id="PF00149">
    <property type="entry name" value="Metallophos"/>
    <property type="match status" value="1"/>
</dbReference>
<dbReference type="Proteomes" id="UP000198802">
    <property type="component" value="Unassembled WGS sequence"/>
</dbReference>
<feature type="domain" description="Calcineurin-like phosphoesterase" evidence="3">
    <location>
        <begin position="3"/>
        <end position="229"/>
    </location>
</feature>
<evidence type="ECO:0000256" key="1">
    <source>
        <dbReference type="ARBA" id="ARBA00022723"/>
    </source>
</evidence>
<dbReference type="AlphaFoldDB" id="A0A0S4QL74"/>
<name>A0A0S4QL74_9ACTN</name>